<evidence type="ECO:0000256" key="4">
    <source>
        <dbReference type="ARBA" id="ARBA00022989"/>
    </source>
</evidence>
<evidence type="ECO:0000256" key="6">
    <source>
        <dbReference type="ARBA" id="ARBA00046320"/>
    </source>
</evidence>
<name>A0AA85A5H3_9TREM</name>
<dbReference type="InterPro" id="IPR039698">
    <property type="entry name" value="Dfg10/SRD5A3"/>
</dbReference>
<feature type="transmembrane region" description="Helical" evidence="9">
    <location>
        <begin position="217"/>
        <end position="239"/>
    </location>
</feature>
<accession>A0AA85A5H3</accession>
<evidence type="ECO:0000256" key="7">
    <source>
        <dbReference type="ARBA" id="ARBA00047186"/>
    </source>
</evidence>
<evidence type="ECO:0000259" key="10">
    <source>
        <dbReference type="Pfam" id="PF02544"/>
    </source>
</evidence>
<keyword evidence="9" id="KW-0521">NADP</keyword>
<comment type="pathway">
    <text evidence="9">Protein modification; protein glycosylation.</text>
</comment>
<keyword evidence="9" id="KW-0560">Oxidoreductase</keyword>
<keyword evidence="3 9" id="KW-0812">Transmembrane</keyword>
<evidence type="ECO:0000256" key="3">
    <source>
        <dbReference type="ARBA" id="ARBA00022692"/>
    </source>
</evidence>
<feature type="domain" description="3-oxo-5-alpha-steroid 4-dehydrogenase C-terminal" evidence="10">
    <location>
        <begin position="156"/>
        <end position="287"/>
    </location>
</feature>
<dbReference type="GO" id="GO:0016095">
    <property type="term" value="P:polyprenol catabolic process"/>
    <property type="evidence" value="ECO:0007669"/>
    <property type="project" value="UniProtKB-UniRule"/>
</dbReference>
<dbReference type="GO" id="GO:0160198">
    <property type="term" value="F:polyprenal reductase activity"/>
    <property type="evidence" value="ECO:0007669"/>
    <property type="project" value="UniProtKB-EC"/>
</dbReference>
<dbReference type="Proteomes" id="UP000050790">
    <property type="component" value="Unassembled WGS sequence"/>
</dbReference>
<evidence type="ECO:0000313" key="11">
    <source>
        <dbReference type="Proteomes" id="UP000050790"/>
    </source>
</evidence>
<dbReference type="GO" id="GO:0005789">
    <property type="term" value="C:endoplasmic reticulum membrane"/>
    <property type="evidence" value="ECO:0007669"/>
    <property type="project" value="UniProtKB-SubCell"/>
</dbReference>
<feature type="transmembrane region" description="Helical" evidence="9">
    <location>
        <begin position="129"/>
        <end position="149"/>
    </location>
</feature>
<dbReference type="GO" id="GO:0102389">
    <property type="term" value="F:polyprenol reductase activity"/>
    <property type="evidence" value="ECO:0007669"/>
    <property type="project" value="UniProtKB-UniRule"/>
</dbReference>
<dbReference type="GO" id="GO:0006488">
    <property type="term" value="P:dolichol-linked oligosaccharide biosynthetic process"/>
    <property type="evidence" value="ECO:0007669"/>
    <property type="project" value="UniProtKB-UniRule"/>
</dbReference>
<evidence type="ECO:0000256" key="2">
    <source>
        <dbReference type="ARBA" id="ARBA00012522"/>
    </source>
</evidence>
<comment type="similarity">
    <text evidence="6 9">Belongs to the steroid 5-alpha reductase family. Polyprenal reductase subfamily.</text>
</comment>
<reference evidence="12" key="1">
    <citation type="submission" date="2023-11" db="UniProtKB">
        <authorList>
            <consortium name="WormBaseParasite"/>
        </authorList>
    </citation>
    <scope>IDENTIFICATION</scope>
</reference>
<evidence type="ECO:0000313" key="12">
    <source>
        <dbReference type="WBParaSite" id="SMRG1_65270.1"/>
    </source>
</evidence>
<dbReference type="WBParaSite" id="SMRG1_65270.1">
    <property type="protein sequence ID" value="SMRG1_65270.1"/>
    <property type="gene ID" value="SMRG1_65270"/>
</dbReference>
<keyword evidence="9" id="KW-0256">Endoplasmic reticulum</keyword>
<evidence type="ECO:0000256" key="5">
    <source>
        <dbReference type="ARBA" id="ARBA00023136"/>
    </source>
</evidence>
<feature type="transmembrane region" description="Helical" evidence="9">
    <location>
        <begin position="20"/>
        <end position="41"/>
    </location>
</feature>
<proteinExistence type="inferred from homology"/>
<comment type="subcellular location">
    <subcellularLocation>
        <location evidence="1">Endomembrane system</location>
        <topology evidence="1">Multi-pass membrane protein</topology>
    </subcellularLocation>
    <subcellularLocation>
        <location evidence="9">Endoplasmic reticulum membrane</location>
    </subcellularLocation>
</comment>
<feature type="transmembrane region" description="Helical" evidence="9">
    <location>
        <begin position="245"/>
        <end position="263"/>
    </location>
</feature>
<dbReference type="EC" id="1.3.1.94" evidence="2 9"/>
<organism evidence="11 12">
    <name type="scientific">Schistosoma margrebowiei</name>
    <dbReference type="NCBI Taxonomy" id="48269"/>
    <lineage>
        <taxon>Eukaryota</taxon>
        <taxon>Metazoa</taxon>
        <taxon>Spiralia</taxon>
        <taxon>Lophotrochozoa</taxon>
        <taxon>Platyhelminthes</taxon>
        <taxon>Trematoda</taxon>
        <taxon>Digenea</taxon>
        <taxon>Strigeidida</taxon>
        <taxon>Schistosomatoidea</taxon>
        <taxon>Schistosomatidae</taxon>
        <taxon>Schistosoma</taxon>
    </lineage>
</organism>
<dbReference type="PANTHER" id="PTHR14624:SF0">
    <property type="entry name" value="POLYPRENOL REDUCTASE"/>
    <property type="match status" value="1"/>
</dbReference>
<dbReference type="Pfam" id="PF02544">
    <property type="entry name" value="Steroid_dh"/>
    <property type="match status" value="1"/>
</dbReference>
<feature type="transmembrane region" description="Helical" evidence="9">
    <location>
        <begin position="169"/>
        <end position="187"/>
    </location>
</feature>
<comment type="catalytic activity">
    <reaction evidence="8 9">
        <text>a di-trans,poly-cis-dolichal + NADP(+) = a di-trans,poly-cis-polyprenal + NADPH + H(+)</text>
        <dbReference type="Rhea" id="RHEA:80727"/>
        <dbReference type="Rhea" id="RHEA-COMP:19536"/>
        <dbReference type="Rhea" id="RHEA-COMP:19537"/>
        <dbReference type="ChEBI" id="CHEBI:15378"/>
        <dbReference type="ChEBI" id="CHEBI:57783"/>
        <dbReference type="ChEBI" id="CHEBI:58349"/>
        <dbReference type="ChEBI" id="CHEBI:231623"/>
        <dbReference type="ChEBI" id="CHEBI:231637"/>
        <dbReference type="EC" id="1.3.1.94"/>
    </reaction>
    <physiologicalReaction direction="right-to-left" evidence="8 9">
        <dbReference type="Rhea" id="RHEA:80729"/>
    </physiologicalReaction>
</comment>
<dbReference type="InterPro" id="IPR001104">
    <property type="entry name" value="3-oxo-5_a-steroid_4-DH_C"/>
</dbReference>
<evidence type="ECO:0000256" key="8">
    <source>
        <dbReference type="ARBA" id="ARBA00049427"/>
    </source>
</evidence>
<evidence type="ECO:0000256" key="9">
    <source>
        <dbReference type="RuleBase" id="RU367081"/>
    </source>
</evidence>
<evidence type="ECO:0000256" key="1">
    <source>
        <dbReference type="ARBA" id="ARBA00004127"/>
    </source>
</evidence>
<protein>
    <recommendedName>
        <fullName evidence="7 9">Polyprenal reductase</fullName>
        <ecNumber evidence="2 9">1.3.1.94</ecNumber>
    </recommendedName>
</protein>
<dbReference type="PROSITE" id="PS50244">
    <property type="entry name" value="S5A_REDUCTASE"/>
    <property type="match status" value="1"/>
</dbReference>
<keyword evidence="4 9" id="KW-1133">Transmembrane helix</keyword>
<keyword evidence="5 9" id="KW-0472">Membrane</keyword>
<comment type="function">
    <text evidence="9">Plays a key role in early steps of protein N-linked glycosylation by being involved in the conversion of polyprenol into dolichol. Acts as a polyprenal reductase that mediates the reduction of polyprenal into dolichal in a NADP-dependent mechanism. Dolichols are required for the synthesis of dolichol-linked monosaccharides and the oligosaccharide precursor used for N-glycosylation.</text>
</comment>
<dbReference type="GO" id="GO:0003865">
    <property type="term" value="F:3-oxo-5-alpha-steroid 4-dehydrogenase activity"/>
    <property type="evidence" value="ECO:0007669"/>
    <property type="project" value="TreeGrafter"/>
</dbReference>
<dbReference type="AlphaFoldDB" id="A0AA85A5H3"/>
<dbReference type="PANTHER" id="PTHR14624">
    <property type="entry name" value="DFG10 PROTEIN"/>
    <property type="match status" value="1"/>
</dbReference>
<feature type="transmembrane region" description="Helical" evidence="9">
    <location>
        <begin position="78"/>
        <end position="99"/>
    </location>
</feature>
<sequence>MDHPVTLNDDTIFVNILSRLPRIFSGLGIAGVLLAIFNHLYGSYSPLFIQHFLLFGKSDPQYCEYLEYLRVPKRWFKYFYMIGIFSTFCILLVELFMLSSVLNKTIISVLIIYLVHVSRRLYECEYVSVFSNSQMSFMHFLMGIVYYIVTPSSILLSQSNAAERSYLTIGLFSVHMLILQYLQNLVFRQLAALRSGKNKNTDKLSEKKYYPPEGSMFYWVSCPHYILEISIYLSCQLFITPKWIPFSHILFFTICNQLCCIWLNHNWYKNNFPEWASKRAMLIPYVW</sequence>